<gene>
    <name evidence="2" type="ORF">HGG82_08150</name>
</gene>
<dbReference type="RefSeq" id="WP_168824583.1">
    <property type="nucleotide sequence ID" value="NZ_CP073013.1"/>
</dbReference>
<dbReference type="Gene3D" id="3.40.50.1820">
    <property type="entry name" value="alpha/beta hydrolase"/>
    <property type="match status" value="1"/>
</dbReference>
<dbReference type="EMBL" id="JABAEK010000006">
    <property type="protein sequence ID" value="NLQ17599.1"/>
    <property type="molecule type" value="Genomic_DNA"/>
</dbReference>
<evidence type="ECO:0000313" key="2">
    <source>
        <dbReference type="EMBL" id="NLQ17599.1"/>
    </source>
</evidence>
<dbReference type="InterPro" id="IPR029058">
    <property type="entry name" value="AB_hydrolase_fold"/>
</dbReference>
<organism evidence="2 3">
    <name type="scientific">Marinomonas profundi</name>
    <dbReference type="NCBI Taxonomy" id="2726122"/>
    <lineage>
        <taxon>Bacteria</taxon>
        <taxon>Pseudomonadati</taxon>
        <taxon>Pseudomonadota</taxon>
        <taxon>Gammaproteobacteria</taxon>
        <taxon>Oceanospirillales</taxon>
        <taxon>Oceanospirillaceae</taxon>
        <taxon>Marinomonas</taxon>
    </lineage>
</organism>
<dbReference type="AlphaFoldDB" id="A0A847QY02"/>
<comment type="caution">
    <text evidence="2">The sequence shown here is derived from an EMBL/GenBank/DDBJ whole genome shotgun (WGS) entry which is preliminary data.</text>
</comment>
<keyword evidence="1" id="KW-0732">Signal</keyword>
<dbReference type="InterPro" id="IPR022529">
    <property type="entry name" value="DUF3530"/>
</dbReference>
<dbReference type="Proteomes" id="UP000586067">
    <property type="component" value="Unassembled WGS sequence"/>
</dbReference>
<name>A0A847QY02_9GAMM</name>
<protein>
    <submittedName>
        <fullName evidence="2">DUF3530 family protein</fullName>
    </submittedName>
</protein>
<evidence type="ECO:0000256" key="1">
    <source>
        <dbReference type="SAM" id="SignalP"/>
    </source>
</evidence>
<feature type="signal peptide" evidence="1">
    <location>
        <begin position="1"/>
        <end position="25"/>
    </location>
</feature>
<accession>A0A847QY02</accession>
<sequence length="327" mass="36303">MKKFTALPHVIMALLVLSANPTLWAEEPQVTPNNNTAPAQPTRPEDAKEYLIPKPQESRIEALTTSLAIRRLDHEILTLEADGEPFLTLYKPSMTSSTQGCVILLAGDNEHPDWPDAIAPLRNDLPQYSWCTLSVEVPDIIKRGQPVSTASIEENNQTNAELPNQAMVFARIQAAMSHAQSNDVEQFVLLGDNTGASYALGFVVANPTAGTALALINIEAPAKMSHYALAQKIRHVTQPTLDYYVNHNASSNQFARWRKQAANQRTQQSGDYTQLDAMPDRVTGKDSKQQLIQRVRGFLKQNTLQVNQQKTLPKVKKGLFYESPVNH</sequence>
<feature type="chain" id="PRO_5032435948" evidence="1">
    <location>
        <begin position="26"/>
        <end position="327"/>
    </location>
</feature>
<proteinExistence type="predicted"/>
<evidence type="ECO:0000313" key="3">
    <source>
        <dbReference type="Proteomes" id="UP000586067"/>
    </source>
</evidence>
<keyword evidence="3" id="KW-1185">Reference proteome</keyword>
<reference evidence="2 3" key="1">
    <citation type="submission" date="2020-04" db="EMBL/GenBank/DDBJ databases">
        <title>Marinomonas sp. M1K-6 isolated from the deep seawater of the Mariana Trench.</title>
        <authorList>
            <person name="Li Y."/>
        </authorList>
    </citation>
    <scope>NUCLEOTIDE SEQUENCE [LARGE SCALE GENOMIC DNA]</scope>
    <source>
        <strain evidence="2 3">M1K-6</strain>
    </source>
</reference>
<dbReference type="Pfam" id="PF12048">
    <property type="entry name" value="DUF3530"/>
    <property type="match status" value="1"/>
</dbReference>